<dbReference type="InterPro" id="IPR029058">
    <property type="entry name" value="AB_hydrolase_fold"/>
</dbReference>
<protein>
    <recommendedName>
        <fullName evidence="4">Hydrolase</fullName>
    </recommendedName>
</protein>
<dbReference type="EMBL" id="JBITYT010000019">
    <property type="protein sequence ID" value="MFI9123589.1"/>
    <property type="molecule type" value="Genomic_DNA"/>
</dbReference>
<feature type="region of interest" description="Disordered" evidence="1">
    <location>
        <begin position="1"/>
        <end position="35"/>
    </location>
</feature>
<accession>A0ABW8D4H2</accession>
<evidence type="ECO:0000313" key="2">
    <source>
        <dbReference type="EMBL" id="MFI9123589.1"/>
    </source>
</evidence>
<proteinExistence type="predicted"/>
<dbReference type="Gene3D" id="3.40.50.1820">
    <property type="entry name" value="alpha/beta hydrolase"/>
    <property type="match status" value="1"/>
</dbReference>
<dbReference type="RefSeq" id="WP_399621063.1">
    <property type="nucleotide sequence ID" value="NZ_JBITYT010000019.1"/>
</dbReference>
<gene>
    <name evidence="2" type="ORF">ACIGW0_30070</name>
</gene>
<reference evidence="2 3" key="1">
    <citation type="submission" date="2024-10" db="EMBL/GenBank/DDBJ databases">
        <title>The Natural Products Discovery Center: Release of the First 8490 Sequenced Strains for Exploring Actinobacteria Biosynthetic Diversity.</title>
        <authorList>
            <person name="Kalkreuter E."/>
            <person name="Kautsar S.A."/>
            <person name="Yang D."/>
            <person name="Bader C.D."/>
            <person name="Teijaro C.N."/>
            <person name="Fluegel L."/>
            <person name="Davis C.M."/>
            <person name="Simpson J.R."/>
            <person name="Lauterbach L."/>
            <person name="Steele A.D."/>
            <person name="Gui C."/>
            <person name="Meng S."/>
            <person name="Li G."/>
            <person name="Viehrig K."/>
            <person name="Ye F."/>
            <person name="Su P."/>
            <person name="Kiefer A.F."/>
            <person name="Nichols A."/>
            <person name="Cepeda A.J."/>
            <person name="Yan W."/>
            <person name="Fan B."/>
            <person name="Jiang Y."/>
            <person name="Adhikari A."/>
            <person name="Zheng C.-J."/>
            <person name="Schuster L."/>
            <person name="Cowan T.M."/>
            <person name="Smanski M.J."/>
            <person name="Chevrette M.G."/>
            <person name="De Carvalho L.P.S."/>
            <person name="Shen B."/>
        </authorList>
    </citation>
    <scope>NUCLEOTIDE SEQUENCE [LARGE SCALE GENOMIC DNA]</scope>
    <source>
        <strain evidence="2 3">NPDC053346</strain>
    </source>
</reference>
<dbReference type="SUPFAM" id="SSF53474">
    <property type="entry name" value="alpha/beta-Hydrolases"/>
    <property type="match status" value="1"/>
</dbReference>
<dbReference type="Proteomes" id="UP001614391">
    <property type="component" value="Unassembled WGS sequence"/>
</dbReference>
<name>A0ABW8D4H2_STRBI</name>
<keyword evidence="3" id="KW-1185">Reference proteome</keyword>
<sequence>MAGITAHHGLFRDTALHGDSDATVPFEGSGARTRDALPHSRVHLVPGGPHGVNAGHAAERNRVLPDFWSPESRGAVRTAYGSAPARRAATTASIRVCAPSFRIAERR</sequence>
<comment type="caution">
    <text evidence="2">The sequence shown here is derived from an EMBL/GenBank/DDBJ whole genome shotgun (WGS) entry which is preliminary data.</text>
</comment>
<feature type="compositionally biased region" description="Basic and acidic residues" evidence="1">
    <location>
        <begin position="10"/>
        <end position="20"/>
    </location>
</feature>
<organism evidence="2 3">
    <name type="scientific">Streptomyces bikiniensis</name>
    <dbReference type="NCBI Taxonomy" id="1896"/>
    <lineage>
        <taxon>Bacteria</taxon>
        <taxon>Bacillati</taxon>
        <taxon>Actinomycetota</taxon>
        <taxon>Actinomycetes</taxon>
        <taxon>Kitasatosporales</taxon>
        <taxon>Streptomycetaceae</taxon>
        <taxon>Streptomyces</taxon>
    </lineage>
</organism>
<evidence type="ECO:0008006" key="4">
    <source>
        <dbReference type="Google" id="ProtNLM"/>
    </source>
</evidence>
<evidence type="ECO:0000256" key="1">
    <source>
        <dbReference type="SAM" id="MobiDB-lite"/>
    </source>
</evidence>
<evidence type="ECO:0000313" key="3">
    <source>
        <dbReference type="Proteomes" id="UP001614391"/>
    </source>
</evidence>